<comment type="caution">
    <text evidence="1">The sequence shown here is derived from an EMBL/GenBank/DDBJ whole genome shotgun (WGS) entry which is preliminary data.</text>
</comment>
<dbReference type="PROSITE" id="PS51257">
    <property type="entry name" value="PROKAR_LIPOPROTEIN"/>
    <property type="match status" value="1"/>
</dbReference>
<gene>
    <name evidence="1" type="ORF">GCM10011383_21090</name>
</gene>
<proteinExistence type="predicted"/>
<dbReference type="Pfam" id="PF07285">
    <property type="entry name" value="DUF1444"/>
    <property type="match status" value="1"/>
</dbReference>
<reference evidence="2" key="1">
    <citation type="journal article" date="2019" name="Int. J. Syst. Evol. Microbiol.">
        <title>The Global Catalogue of Microorganisms (GCM) 10K type strain sequencing project: providing services to taxonomists for standard genome sequencing and annotation.</title>
        <authorList>
            <consortium name="The Broad Institute Genomics Platform"/>
            <consortium name="The Broad Institute Genome Sequencing Center for Infectious Disease"/>
            <person name="Wu L."/>
            <person name="Ma J."/>
        </authorList>
    </citation>
    <scope>NUCLEOTIDE SEQUENCE [LARGE SCALE GENOMIC DNA]</scope>
    <source>
        <strain evidence="2">CGMCC 1.15197</strain>
    </source>
</reference>
<evidence type="ECO:0000313" key="1">
    <source>
        <dbReference type="EMBL" id="GGF09671.1"/>
    </source>
</evidence>
<evidence type="ECO:0000313" key="2">
    <source>
        <dbReference type="Proteomes" id="UP000632273"/>
    </source>
</evidence>
<dbReference type="Proteomes" id="UP000632273">
    <property type="component" value="Unassembled WGS sequence"/>
</dbReference>
<name>A0ABQ1U628_9BACT</name>
<protein>
    <recommendedName>
        <fullName evidence="3">DUF1444 family protein</fullName>
    </recommendedName>
</protein>
<evidence type="ECO:0008006" key="3">
    <source>
        <dbReference type="Google" id="ProtNLM"/>
    </source>
</evidence>
<sequence length="280" mass="32588">MKHFITFLLFISFSCNSPTERLTEQEFTERYLQLLQKHHPSVKYTIDSVLTITANISGSSFKHFLDNAYKEYKAEPESIDQTLEKYAQSTDDLYKSDEQININRVVPIIKDRGFLEEAKEIAKDNKNKPMALAYEDYNSELVIFYGEDDEKSIRYFNQDVFAKQKIKQDSLRPIALKNLKRVLPKIERMGEKGNYMIVAGGDYEASLLLLKSIWTHENFPVQGDFIVAIPNRDALFITGSKNRKGVEALRKKARELYETGSYQLTPTLFRWTEEGFVKYE</sequence>
<dbReference type="RefSeq" id="WP_188813844.1">
    <property type="nucleotide sequence ID" value="NZ_BMHT01000003.1"/>
</dbReference>
<accession>A0ABQ1U628</accession>
<dbReference type="InterPro" id="IPR010838">
    <property type="entry name" value="DUF1444"/>
</dbReference>
<keyword evidence="2" id="KW-1185">Reference proteome</keyword>
<organism evidence="1 2">
    <name type="scientific">Hymenobacter cavernae</name>
    <dbReference type="NCBI Taxonomy" id="2044852"/>
    <lineage>
        <taxon>Bacteria</taxon>
        <taxon>Pseudomonadati</taxon>
        <taxon>Bacteroidota</taxon>
        <taxon>Cytophagia</taxon>
        <taxon>Cytophagales</taxon>
        <taxon>Hymenobacteraceae</taxon>
        <taxon>Hymenobacter</taxon>
    </lineage>
</organism>
<dbReference type="EMBL" id="BMHT01000003">
    <property type="protein sequence ID" value="GGF09671.1"/>
    <property type="molecule type" value="Genomic_DNA"/>
</dbReference>